<comment type="caution">
    <text evidence="2">The sequence shown here is derived from an EMBL/GenBank/DDBJ whole genome shotgun (WGS) entry which is preliminary data.</text>
</comment>
<dbReference type="AlphaFoldDB" id="A0A1X1EM13"/>
<dbReference type="Pfam" id="PF00702">
    <property type="entry name" value="Hydrolase"/>
    <property type="match status" value="1"/>
</dbReference>
<sequence>MVSNMHFRGLLFDLDGTLVNSLDFVEASWSAWANRKGFNAGEVRNYLHGKPAISTLRHFMPDASEATIGQEFLALEDYEARNTEGITPVAGAAEFLTRLNALNVPWGIVTSGSLRVASARIHQAGFPFPGVLVTSEDIQHGKPHPEPFLKGAQKLKVSPSGCIAFEDSEAGLRSASAAGSVVVEVLTSQSTVHDIEAYATIRHYLDLAVTHQRGADFSLRF</sequence>
<evidence type="ECO:0000256" key="1">
    <source>
        <dbReference type="ARBA" id="ARBA00022723"/>
    </source>
</evidence>
<dbReference type="PANTHER" id="PTHR43481:SF4">
    <property type="entry name" value="GLYCEROL-1-PHOSPHATE PHOSPHOHYDROLASE 1-RELATED"/>
    <property type="match status" value="1"/>
</dbReference>
<protein>
    <submittedName>
        <fullName evidence="2">Haloacid dehalogenase</fullName>
    </submittedName>
</protein>
<dbReference type="SUPFAM" id="SSF56784">
    <property type="entry name" value="HAD-like"/>
    <property type="match status" value="1"/>
</dbReference>
<organism evidence="2 3">
    <name type="scientific">Pantoea cypripedii</name>
    <name type="common">Pectobacterium cypripedii</name>
    <name type="synonym">Erwinia cypripedii</name>
    <dbReference type="NCBI Taxonomy" id="55209"/>
    <lineage>
        <taxon>Bacteria</taxon>
        <taxon>Pseudomonadati</taxon>
        <taxon>Pseudomonadota</taxon>
        <taxon>Gammaproteobacteria</taxon>
        <taxon>Enterobacterales</taxon>
        <taxon>Erwiniaceae</taxon>
        <taxon>Pantoea</taxon>
    </lineage>
</organism>
<dbReference type="InterPro" id="IPR051806">
    <property type="entry name" value="HAD-like_SPP"/>
</dbReference>
<dbReference type="InterPro" id="IPR006439">
    <property type="entry name" value="HAD-SF_hydro_IA"/>
</dbReference>
<keyword evidence="1" id="KW-0479">Metal-binding</keyword>
<dbReference type="InterPro" id="IPR023214">
    <property type="entry name" value="HAD_sf"/>
</dbReference>
<proteinExistence type="predicted"/>
<accession>A0A1X1EM13</accession>
<dbReference type="Gene3D" id="1.10.150.240">
    <property type="entry name" value="Putative phosphatase, domain 2"/>
    <property type="match status" value="1"/>
</dbReference>
<evidence type="ECO:0000313" key="2">
    <source>
        <dbReference type="EMBL" id="ORM89916.1"/>
    </source>
</evidence>
<keyword evidence="3" id="KW-1185">Reference proteome</keyword>
<evidence type="ECO:0000313" key="3">
    <source>
        <dbReference type="Proteomes" id="UP000193749"/>
    </source>
</evidence>
<dbReference type="Gene3D" id="3.40.50.1000">
    <property type="entry name" value="HAD superfamily/HAD-like"/>
    <property type="match status" value="1"/>
</dbReference>
<dbReference type="InterPro" id="IPR023198">
    <property type="entry name" value="PGP-like_dom2"/>
</dbReference>
<dbReference type="GO" id="GO:0043136">
    <property type="term" value="F:sn-glycerol 3-phosphatase activity"/>
    <property type="evidence" value="ECO:0007669"/>
    <property type="project" value="TreeGrafter"/>
</dbReference>
<dbReference type="GO" id="GO:0050308">
    <property type="term" value="F:sugar-phosphatase activity"/>
    <property type="evidence" value="ECO:0007669"/>
    <property type="project" value="TreeGrafter"/>
</dbReference>
<name>A0A1X1EM13_PANCY</name>
<dbReference type="EMBL" id="MLJI01000002">
    <property type="protein sequence ID" value="ORM89916.1"/>
    <property type="molecule type" value="Genomic_DNA"/>
</dbReference>
<dbReference type="SFLD" id="SFLDS00003">
    <property type="entry name" value="Haloacid_Dehalogenase"/>
    <property type="match status" value="1"/>
</dbReference>
<dbReference type="GO" id="GO:0046872">
    <property type="term" value="F:metal ion binding"/>
    <property type="evidence" value="ECO:0007669"/>
    <property type="project" value="UniProtKB-KW"/>
</dbReference>
<gene>
    <name evidence="2" type="ORF">HA50_25360</name>
</gene>
<dbReference type="InterPro" id="IPR036412">
    <property type="entry name" value="HAD-like_sf"/>
</dbReference>
<dbReference type="Proteomes" id="UP000193749">
    <property type="component" value="Unassembled WGS sequence"/>
</dbReference>
<dbReference type="NCBIfam" id="TIGR01509">
    <property type="entry name" value="HAD-SF-IA-v3"/>
    <property type="match status" value="1"/>
</dbReference>
<reference evidence="2 3" key="1">
    <citation type="journal article" date="2017" name="Antonie Van Leeuwenhoek">
        <title>Phylogenomic resolution of the bacterial genus Pantoea and its relationship with Erwinia and Tatumella.</title>
        <authorList>
            <person name="Palmer M."/>
            <person name="Steenkamp E.T."/>
            <person name="Coetzee M.P."/>
            <person name="Chan W.Y."/>
            <person name="van Zyl E."/>
            <person name="De Maayer P."/>
            <person name="Coutinho T.A."/>
            <person name="Blom J."/>
            <person name="Smits T.H."/>
            <person name="Duffy B."/>
            <person name="Venter S.N."/>
        </authorList>
    </citation>
    <scope>NUCLEOTIDE SEQUENCE [LARGE SCALE GENOMIC DNA]</scope>
    <source>
        <strain evidence="2 3">LMG 2657</strain>
    </source>
</reference>
<dbReference type="STRING" id="55209.HA50_25360"/>
<dbReference type="SFLD" id="SFLDG01129">
    <property type="entry name" value="C1.5:_HAD__Beta-PGM__Phosphata"/>
    <property type="match status" value="1"/>
</dbReference>
<dbReference type="PANTHER" id="PTHR43481">
    <property type="entry name" value="FRUCTOSE-1-PHOSPHATE PHOSPHATASE"/>
    <property type="match status" value="1"/>
</dbReference>